<organism evidence="2 3">
    <name type="scientific">Leucothrix arctica</name>
    <dbReference type="NCBI Taxonomy" id="1481894"/>
    <lineage>
        <taxon>Bacteria</taxon>
        <taxon>Pseudomonadati</taxon>
        <taxon>Pseudomonadota</taxon>
        <taxon>Gammaproteobacteria</taxon>
        <taxon>Thiotrichales</taxon>
        <taxon>Thiotrichaceae</taxon>
        <taxon>Leucothrix</taxon>
    </lineage>
</organism>
<protein>
    <submittedName>
        <fullName evidence="2">Pilus assembly protein PilZ</fullName>
    </submittedName>
</protein>
<dbReference type="EMBL" id="QGKL01000042">
    <property type="protein sequence ID" value="PWQ93919.1"/>
    <property type="molecule type" value="Genomic_DNA"/>
</dbReference>
<dbReference type="RefSeq" id="WP_109826374.1">
    <property type="nucleotide sequence ID" value="NZ_QGKL01000042.1"/>
</dbReference>
<keyword evidence="3" id="KW-1185">Reference proteome</keyword>
<dbReference type="Gene3D" id="2.40.10.220">
    <property type="entry name" value="predicted glycosyltransferase like domains"/>
    <property type="match status" value="1"/>
</dbReference>
<dbReference type="Pfam" id="PF07238">
    <property type="entry name" value="PilZ"/>
    <property type="match status" value="1"/>
</dbReference>
<dbReference type="OrthoDB" id="5296245at2"/>
<reference evidence="2 3" key="1">
    <citation type="submission" date="2018-05" db="EMBL/GenBank/DDBJ databases">
        <title>Leucothrix arctica sp. nov., isolated from Arctic seawater.</title>
        <authorList>
            <person name="Choi A."/>
            <person name="Baek K."/>
        </authorList>
    </citation>
    <scope>NUCLEOTIDE SEQUENCE [LARGE SCALE GENOMIC DNA]</scope>
    <source>
        <strain evidence="2 3">IMCC9719</strain>
    </source>
</reference>
<sequence>MEQQDPTVRNVVSVTLKDKAALHANYMPFIRGGGLYAVADKPYKLGDQVILSLKIDSVGKRFAIPGDVVWMSPKDSSGKHGIGVRFGGRTKDNVRVFLESILGDLAKKPSVYHAY</sequence>
<dbReference type="InterPro" id="IPR009875">
    <property type="entry name" value="PilZ_domain"/>
</dbReference>
<proteinExistence type="predicted"/>
<dbReference type="AlphaFoldDB" id="A0A317C6K4"/>
<name>A0A317C6K4_9GAMM</name>
<comment type="caution">
    <text evidence="2">The sequence shown here is derived from an EMBL/GenBank/DDBJ whole genome shotgun (WGS) entry which is preliminary data.</text>
</comment>
<evidence type="ECO:0000259" key="1">
    <source>
        <dbReference type="Pfam" id="PF07238"/>
    </source>
</evidence>
<dbReference type="Proteomes" id="UP000245506">
    <property type="component" value="Unassembled WGS sequence"/>
</dbReference>
<evidence type="ECO:0000313" key="3">
    <source>
        <dbReference type="Proteomes" id="UP000245506"/>
    </source>
</evidence>
<feature type="domain" description="PilZ" evidence="1">
    <location>
        <begin position="9"/>
        <end position="93"/>
    </location>
</feature>
<dbReference type="GO" id="GO:0035438">
    <property type="term" value="F:cyclic-di-GMP binding"/>
    <property type="evidence" value="ECO:0007669"/>
    <property type="project" value="InterPro"/>
</dbReference>
<accession>A0A317C6K4</accession>
<evidence type="ECO:0000313" key="2">
    <source>
        <dbReference type="EMBL" id="PWQ93919.1"/>
    </source>
</evidence>
<gene>
    <name evidence="2" type="ORF">DKT75_20180</name>
</gene>